<accession>A0AAU6W2U3</accession>
<evidence type="ECO:0000313" key="1">
    <source>
        <dbReference type="EMBL" id="XAI70542.1"/>
    </source>
</evidence>
<reference evidence="1" key="1">
    <citation type="journal article" date="2024" name="J. Gen. Virol.">
        <title>Novel phages of Pseudomonas syringae unveil numerous potential auxiliary metabolic genes.</title>
        <authorList>
            <person name="Feltin C."/>
            <person name="Garneau J.R."/>
            <person name="Morris C.E."/>
            <person name="Berard A."/>
            <person name="Torres-Barcelo C."/>
        </authorList>
    </citation>
    <scope>NUCLEOTIDE SEQUENCE</scope>
</reference>
<dbReference type="EMBL" id="PP179325">
    <property type="protein sequence ID" value="XAI70542.1"/>
    <property type="molecule type" value="Genomic_DNA"/>
</dbReference>
<sequence length="88" mass="9803">MTKKTDPLKITLIAFRDGSEWRAEGQEFKYLHPVNGREYSTQIAANGKTKAEALARAQAQLDTFVADRGNTIFEVTPFTADQLARAKS</sequence>
<evidence type="ECO:0008006" key="2">
    <source>
        <dbReference type="Google" id="ProtNLM"/>
    </source>
</evidence>
<proteinExistence type="predicted"/>
<gene>
    <name evidence="1" type="ORF">Touem01_00013</name>
</gene>
<organism evidence="1">
    <name type="scientific">Pseudomonas phage Touem01</name>
    <dbReference type="NCBI Taxonomy" id="3138548"/>
    <lineage>
        <taxon>Viruses</taxon>
    </lineage>
</organism>
<name>A0AAU6W2U3_9VIRU</name>
<protein>
    <recommendedName>
        <fullName evidence="2">DUF2188 domain-containing protein</fullName>
    </recommendedName>
</protein>